<name>A0AA36AVG0_OCTVU</name>
<dbReference type="AlphaFoldDB" id="A0AA36AVG0"/>
<feature type="chain" id="PRO_5041438885" evidence="1">
    <location>
        <begin position="16"/>
        <end position="84"/>
    </location>
</feature>
<sequence>MFLLLLLHEIRGAISFIDIRTVDGYVCASNGEAAFRLGLLQDDRHWMAVMSEASVSCTGGNLRTLFAILLKYCDLGDSGSTWLR</sequence>
<accession>A0AA36AVG0</accession>
<evidence type="ECO:0000313" key="3">
    <source>
        <dbReference type="Proteomes" id="UP001162480"/>
    </source>
</evidence>
<keyword evidence="1" id="KW-0732">Signal</keyword>
<feature type="signal peptide" evidence="1">
    <location>
        <begin position="1"/>
        <end position="15"/>
    </location>
</feature>
<gene>
    <name evidence="2" type="ORF">OCTVUL_1B014855</name>
</gene>
<evidence type="ECO:0000313" key="2">
    <source>
        <dbReference type="EMBL" id="CAI9722321.1"/>
    </source>
</evidence>
<protein>
    <submittedName>
        <fullName evidence="2">Uncharacterized protein</fullName>
    </submittedName>
</protein>
<keyword evidence="3" id="KW-1185">Reference proteome</keyword>
<proteinExistence type="predicted"/>
<organism evidence="2 3">
    <name type="scientific">Octopus vulgaris</name>
    <name type="common">Common octopus</name>
    <dbReference type="NCBI Taxonomy" id="6645"/>
    <lineage>
        <taxon>Eukaryota</taxon>
        <taxon>Metazoa</taxon>
        <taxon>Spiralia</taxon>
        <taxon>Lophotrochozoa</taxon>
        <taxon>Mollusca</taxon>
        <taxon>Cephalopoda</taxon>
        <taxon>Coleoidea</taxon>
        <taxon>Octopodiformes</taxon>
        <taxon>Octopoda</taxon>
        <taxon>Incirrata</taxon>
        <taxon>Octopodidae</taxon>
        <taxon>Octopus</taxon>
    </lineage>
</organism>
<dbReference type="EMBL" id="OX597818">
    <property type="protein sequence ID" value="CAI9722321.1"/>
    <property type="molecule type" value="Genomic_DNA"/>
</dbReference>
<dbReference type="Proteomes" id="UP001162480">
    <property type="component" value="Chromosome 5"/>
</dbReference>
<evidence type="ECO:0000256" key="1">
    <source>
        <dbReference type="SAM" id="SignalP"/>
    </source>
</evidence>
<reference evidence="2" key="1">
    <citation type="submission" date="2023-08" db="EMBL/GenBank/DDBJ databases">
        <authorList>
            <person name="Alioto T."/>
            <person name="Alioto T."/>
            <person name="Gomez Garrido J."/>
        </authorList>
    </citation>
    <scope>NUCLEOTIDE SEQUENCE</scope>
</reference>